<dbReference type="EMBL" id="QJKC01000004">
    <property type="protein sequence ID" value="PXX49366.1"/>
    <property type="molecule type" value="Genomic_DNA"/>
</dbReference>
<organism evidence="2 3">
    <name type="scientific">Aquitalea magnusonii</name>
    <dbReference type="NCBI Taxonomy" id="332411"/>
    <lineage>
        <taxon>Bacteria</taxon>
        <taxon>Pseudomonadati</taxon>
        <taxon>Pseudomonadota</taxon>
        <taxon>Betaproteobacteria</taxon>
        <taxon>Neisseriales</taxon>
        <taxon>Chromobacteriaceae</taxon>
        <taxon>Aquitalea</taxon>
    </lineage>
</organism>
<sequence length="201" mass="21171">MIQQFERLMNRVWMLVGRGKIGPVNDAGAIQVVQVQLGASEVRDNTRRAAEYGFTSNPPSGTDAVLVFVGGDRSNGVIVATNHQPSRLKGLLPGEVAIFDNQGQSIYLTRGGIVVNGAGLPMTVNNTPTITVNAEAKVVLNTPELNVAGQINAGGDITDNADAGGKSMAQMRSIYNRHDHAVPNVQAGNSTATSNPPNLQE</sequence>
<evidence type="ECO:0000313" key="2">
    <source>
        <dbReference type="EMBL" id="PXX49366.1"/>
    </source>
</evidence>
<accession>A0A318K5X5</accession>
<dbReference type="InterPro" id="IPR014462">
    <property type="entry name" value="Phage_Mu_Gp45"/>
</dbReference>
<proteinExistence type="predicted"/>
<protein>
    <submittedName>
        <fullName evidence="2">Phage baseplate assembly protein V</fullName>
    </submittedName>
</protein>
<dbReference type="Pfam" id="PF06890">
    <property type="entry name" value="Phage_Mu_Gp45"/>
    <property type="match status" value="1"/>
</dbReference>
<dbReference type="NCBIfam" id="TIGR01644">
    <property type="entry name" value="phage_P2_V"/>
    <property type="match status" value="1"/>
</dbReference>
<keyword evidence="3" id="KW-1185">Reference proteome</keyword>
<dbReference type="InterPro" id="IPR053861">
    <property type="entry name" value="Phage_Mu_Gp45_N"/>
</dbReference>
<dbReference type="RefSeq" id="WP_059284622.1">
    <property type="nucleotide sequence ID" value="NZ_LNQU01000005.1"/>
</dbReference>
<dbReference type="Proteomes" id="UP000248395">
    <property type="component" value="Unassembled WGS sequence"/>
</dbReference>
<dbReference type="OrthoDB" id="9802994at2"/>
<evidence type="ECO:0000259" key="1">
    <source>
        <dbReference type="Pfam" id="PF06890"/>
    </source>
</evidence>
<dbReference type="PIRSF" id="PIRSF012337">
    <property type="entry name" value="gp45"/>
    <property type="match status" value="1"/>
</dbReference>
<evidence type="ECO:0000313" key="3">
    <source>
        <dbReference type="Proteomes" id="UP000248395"/>
    </source>
</evidence>
<comment type="caution">
    <text evidence="2">The sequence shown here is derived from an EMBL/GenBank/DDBJ whole genome shotgun (WGS) entry which is preliminary data.</text>
</comment>
<gene>
    <name evidence="2" type="ORF">DFR38_1045</name>
</gene>
<dbReference type="InterPro" id="IPR013046">
    <property type="entry name" value="GpV/Gp45"/>
</dbReference>
<reference evidence="2 3" key="1">
    <citation type="submission" date="2018-05" db="EMBL/GenBank/DDBJ databases">
        <title>Genomic Encyclopedia of Type Strains, Phase IV (KMG-IV): sequencing the most valuable type-strain genomes for metagenomic binning, comparative biology and taxonomic classification.</title>
        <authorList>
            <person name="Goeker M."/>
        </authorList>
    </citation>
    <scope>NUCLEOTIDE SEQUENCE [LARGE SCALE GENOMIC DNA]</scope>
    <source>
        <strain evidence="2 3">DSM 25134</strain>
    </source>
</reference>
<name>A0A318K5X5_9NEIS</name>
<feature type="domain" description="Bacteriophage Mu Gp45 N-terminal" evidence="1">
    <location>
        <begin position="18"/>
        <end position="84"/>
    </location>
</feature>
<dbReference type="AlphaFoldDB" id="A0A318K5X5"/>